<dbReference type="Gene3D" id="1.20.1600.10">
    <property type="entry name" value="Outer membrane efflux proteins (OEP)"/>
    <property type="match status" value="1"/>
</dbReference>
<dbReference type="PANTHER" id="PTHR30203:SF23">
    <property type="entry name" value="OUTER MEMBRANE EFFLUX PROTEIN"/>
    <property type="match status" value="1"/>
</dbReference>
<feature type="region of interest" description="Disordered" evidence="4">
    <location>
        <begin position="543"/>
        <end position="568"/>
    </location>
</feature>
<evidence type="ECO:0000313" key="6">
    <source>
        <dbReference type="EMBL" id="ASP49303.1"/>
    </source>
</evidence>
<keyword evidence="3" id="KW-0175">Coiled coil</keyword>
<feature type="transmembrane region" description="Helical" evidence="5">
    <location>
        <begin position="20"/>
        <end position="41"/>
    </location>
</feature>
<keyword evidence="2" id="KW-0564">Palmitate</keyword>
<reference evidence="6 7" key="1">
    <citation type="submission" date="2017-08" db="EMBL/GenBank/DDBJ databases">
        <title>Complete genome of Colwellia sp. NB097-1, a psychrophile bacterium ioslated from Bering Sea.</title>
        <authorList>
            <person name="Chen X."/>
        </authorList>
    </citation>
    <scope>NUCLEOTIDE SEQUENCE [LARGE SCALE GENOMIC DNA]</scope>
    <source>
        <strain evidence="6 7">NB097-1</strain>
    </source>
</reference>
<dbReference type="InterPro" id="IPR010131">
    <property type="entry name" value="MdtP/NodT-like"/>
</dbReference>
<evidence type="ECO:0000256" key="4">
    <source>
        <dbReference type="SAM" id="MobiDB-lite"/>
    </source>
</evidence>
<evidence type="ECO:0000256" key="1">
    <source>
        <dbReference type="ARBA" id="ARBA00007613"/>
    </source>
</evidence>
<comment type="similarity">
    <text evidence="1 2">Belongs to the outer membrane factor (OMF) (TC 1.B.17) family.</text>
</comment>
<dbReference type="InterPro" id="IPR003423">
    <property type="entry name" value="OMP_efflux"/>
</dbReference>
<sequence length="568" mass="63772">MYHSPYLTKTYVKQCKERCLSHFAVILYLLINITKLKLLLWGRVLKVRFNKVFKISELDNKRKSSLFFWKLPKLTTRLKTRNILVVSIALLVGACSTPTGLTYQKASRLTAHNVPNKWQENIAATENNTIATDWVKSFKDNGLAELIGYALQSSYALDADRIGVSLAKERLNISAATDFPELSLSLANSRNKQVSNSVTTYQNSADLSLDLSYEIDLWGKLSDQQNQDRLNYAAAQASYQHSKLTLVADISKAWFNLTQAQQLLNLYQERAENLQRNLLMIQSSYQLGLNDALDVYLTKNTVNQELARVAQQQQALKVSSRALELLVGDYPLAKKVSEQNLPFIADEIKLGLPAQLLTRRADIQASWLSLLALDAGLAIAHKQRFPSFNLNASVGDNASELTNLLNGGALAWSLMGNITSPLFNAGRLESLETQAKLTVVQNEKLYLQQVYQAFADVENSVSERESLNQQYNFYLKAQENALAAEKLSFDQYLRGLVTYTTVLESQRRSFDAQTTVIQLTNELLQNRIEIYLALGGDYLDGTTQTQQTNSTKGNSLPASLTHRISMEK</sequence>
<protein>
    <recommendedName>
        <fullName evidence="8">RND transporter</fullName>
    </recommendedName>
</protein>
<accession>A0A222GCA6</accession>
<comment type="subcellular location">
    <subcellularLocation>
        <location evidence="2">Cell outer membrane</location>
        <topology evidence="2">Lipid-anchor</topology>
    </subcellularLocation>
</comment>
<evidence type="ECO:0008006" key="8">
    <source>
        <dbReference type="Google" id="ProtNLM"/>
    </source>
</evidence>
<dbReference type="Gene3D" id="2.20.200.10">
    <property type="entry name" value="Outer membrane efflux proteins (OEP)"/>
    <property type="match status" value="1"/>
</dbReference>
<evidence type="ECO:0000256" key="2">
    <source>
        <dbReference type="RuleBase" id="RU362097"/>
    </source>
</evidence>
<keyword evidence="7" id="KW-1185">Reference proteome</keyword>
<gene>
    <name evidence="6" type="ORF">B5D82_16910</name>
</gene>
<keyword evidence="5" id="KW-1133">Transmembrane helix</keyword>
<keyword evidence="2" id="KW-0449">Lipoprotein</keyword>
<name>A0A222GCA6_9GAMM</name>
<dbReference type="PANTHER" id="PTHR30203">
    <property type="entry name" value="OUTER MEMBRANE CATION EFFLUX PROTEIN"/>
    <property type="match status" value="1"/>
</dbReference>
<evidence type="ECO:0000313" key="7">
    <source>
        <dbReference type="Proteomes" id="UP000202259"/>
    </source>
</evidence>
<dbReference type="Proteomes" id="UP000202259">
    <property type="component" value="Chromosome"/>
</dbReference>
<dbReference type="GO" id="GO:0009279">
    <property type="term" value="C:cell outer membrane"/>
    <property type="evidence" value="ECO:0007669"/>
    <property type="project" value="UniProtKB-SubCell"/>
</dbReference>
<dbReference type="GO" id="GO:0015562">
    <property type="term" value="F:efflux transmembrane transporter activity"/>
    <property type="evidence" value="ECO:0007669"/>
    <property type="project" value="InterPro"/>
</dbReference>
<dbReference type="KEGG" id="cber:B5D82_16910"/>
<keyword evidence="2 5" id="KW-0472">Membrane</keyword>
<dbReference type="Pfam" id="PF02321">
    <property type="entry name" value="OEP"/>
    <property type="match status" value="2"/>
</dbReference>
<dbReference type="NCBIfam" id="TIGR01845">
    <property type="entry name" value="outer_NodT"/>
    <property type="match status" value="1"/>
</dbReference>
<dbReference type="EMBL" id="CP020465">
    <property type="protein sequence ID" value="ASP49303.1"/>
    <property type="molecule type" value="Genomic_DNA"/>
</dbReference>
<keyword evidence="2 5" id="KW-0812">Transmembrane</keyword>
<proteinExistence type="inferred from homology"/>
<dbReference type="SUPFAM" id="SSF56954">
    <property type="entry name" value="Outer membrane efflux proteins (OEP)"/>
    <property type="match status" value="1"/>
</dbReference>
<feature type="compositionally biased region" description="Polar residues" evidence="4">
    <location>
        <begin position="543"/>
        <end position="558"/>
    </location>
</feature>
<feature type="coiled-coil region" evidence="3">
    <location>
        <begin position="257"/>
        <end position="284"/>
    </location>
</feature>
<evidence type="ECO:0000256" key="3">
    <source>
        <dbReference type="SAM" id="Coils"/>
    </source>
</evidence>
<evidence type="ECO:0000256" key="5">
    <source>
        <dbReference type="SAM" id="Phobius"/>
    </source>
</evidence>
<organism evidence="6 7">
    <name type="scientific">Cognaticolwellia beringensis</name>
    <dbReference type="NCBI Taxonomy" id="1967665"/>
    <lineage>
        <taxon>Bacteria</taxon>
        <taxon>Pseudomonadati</taxon>
        <taxon>Pseudomonadota</taxon>
        <taxon>Gammaproteobacteria</taxon>
        <taxon>Alteromonadales</taxon>
        <taxon>Colwelliaceae</taxon>
        <taxon>Cognaticolwellia</taxon>
    </lineage>
</organism>
<dbReference type="AlphaFoldDB" id="A0A222GCA6"/>
<keyword evidence="2" id="KW-1134">Transmembrane beta strand</keyword>
<feature type="transmembrane region" description="Helical" evidence="5">
    <location>
        <begin position="83"/>
        <end position="103"/>
    </location>
</feature>